<dbReference type="EMBL" id="JAMXQU010000011">
    <property type="protein sequence ID" value="MCO6160907.1"/>
    <property type="molecule type" value="Genomic_DNA"/>
</dbReference>
<accession>A0ABT1CJ94</accession>
<name>A0ABT1CJ94_9PROT</name>
<organism evidence="2 3">
    <name type="scientific">Asaia lannensis NBRC 102526</name>
    <dbReference type="NCBI Taxonomy" id="1307926"/>
    <lineage>
        <taxon>Bacteria</taxon>
        <taxon>Pseudomonadati</taxon>
        <taxon>Pseudomonadota</taxon>
        <taxon>Alphaproteobacteria</taxon>
        <taxon>Acetobacterales</taxon>
        <taxon>Acetobacteraceae</taxon>
        <taxon>Asaia</taxon>
    </lineage>
</organism>
<sequence length="403" mass="43315">MSIPSLSRPTISVSGAFPRLIARHLVAMRHGFMTRGAGLVAIALTSLLSGCITIGPSRLSHDQLDYSRALGEAEKHAMLLNIIRIRYADPPTFLDTTQVIAGYQLNRSINGGFNAFPSGIGSYLFGSSTATLQESPTFTYQPETGQQYAENVIRPISPVVIMPLSLGGLPIDTLLRLTAQSIDGLSNVRALGAGPTGGGSVRFYLLLHDLRQLQVAGAMTIRISTDAAKPTGDQPPSGSANKPSGTQPEHAYLVLTATSDPALTTIQAEVRRLLHLDPHAEEAEIVYGPYPKVAGQIAILTRSMFAMLSQIAYEMEIPEEDIKAGRTLPTISPVGIETRPDVVIHSGKSAPDHNYDAVRYRGRWYWISDDDFRSKLSFTMMQILAALAATSHSPGAVITIPAG</sequence>
<feature type="compositionally biased region" description="Polar residues" evidence="1">
    <location>
        <begin position="234"/>
        <end position="247"/>
    </location>
</feature>
<reference evidence="2 3" key="1">
    <citation type="submission" date="2022-06" db="EMBL/GenBank/DDBJ databases">
        <title>Whole-genome of Asaia lannensis strain LMG 27011T.</title>
        <authorList>
            <person name="Sombolestani A."/>
        </authorList>
    </citation>
    <scope>NUCLEOTIDE SEQUENCE [LARGE SCALE GENOMIC DNA]</scope>
    <source>
        <strain evidence="2 3">NBRC 102526</strain>
    </source>
</reference>
<gene>
    <name evidence="2" type="ORF">NF685_12780</name>
</gene>
<evidence type="ECO:0000256" key="1">
    <source>
        <dbReference type="SAM" id="MobiDB-lite"/>
    </source>
</evidence>
<keyword evidence="3" id="KW-1185">Reference proteome</keyword>
<evidence type="ECO:0000313" key="3">
    <source>
        <dbReference type="Proteomes" id="UP001523401"/>
    </source>
</evidence>
<feature type="region of interest" description="Disordered" evidence="1">
    <location>
        <begin position="227"/>
        <end position="247"/>
    </location>
</feature>
<comment type="caution">
    <text evidence="2">The sequence shown here is derived from an EMBL/GenBank/DDBJ whole genome shotgun (WGS) entry which is preliminary data.</text>
</comment>
<dbReference type="Proteomes" id="UP001523401">
    <property type="component" value="Unassembled WGS sequence"/>
</dbReference>
<proteinExistence type="predicted"/>
<protein>
    <submittedName>
        <fullName evidence="2">Uncharacterized protein</fullName>
    </submittedName>
</protein>
<evidence type="ECO:0000313" key="2">
    <source>
        <dbReference type="EMBL" id="MCO6160907.1"/>
    </source>
</evidence>